<keyword evidence="2" id="KW-1185">Reference proteome</keyword>
<accession>A0A9P0BGK3</accession>
<dbReference type="AlphaFoldDB" id="A0A9P0BGK3"/>
<proteinExistence type="predicted"/>
<name>A0A9P0BGK3_BRAAE</name>
<dbReference type="Proteomes" id="UP001154078">
    <property type="component" value="Chromosome 8"/>
</dbReference>
<organism evidence="1 2">
    <name type="scientific">Brassicogethes aeneus</name>
    <name type="common">Rape pollen beetle</name>
    <name type="synonym">Meligethes aeneus</name>
    <dbReference type="NCBI Taxonomy" id="1431903"/>
    <lineage>
        <taxon>Eukaryota</taxon>
        <taxon>Metazoa</taxon>
        <taxon>Ecdysozoa</taxon>
        <taxon>Arthropoda</taxon>
        <taxon>Hexapoda</taxon>
        <taxon>Insecta</taxon>
        <taxon>Pterygota</taxon>
        <taxon>Neoptera</taxon>
        <taxon>Endopterygota</taxon>
        <taxon>Coleoptera</taxon>
        <taxon>Polyphaga</taxon>
        <taxon>Cucujiformia</taxon>
        <taxon>Nitidulidae</taxon>
        <taxon>Meligethinae</taxon>
        <taxon>Brassicogethes</taxon>
    </lineage>
</organism>
<evidence type="ECO:0000313" key="1">
    <source>
        <dbReference type="EMBL" id="CAH0562769.1"/>
    </source>
</evidence>
<protein>
    <submittedName>
        <fullName evidence="1">Uncharacterized protein</fullName>
    </submittedName>
</protein>
<gene>
    <name evidence="1" type="ORF">MELIAE_LOCUS11792</name>
</gene>
<dbReference type="EMBL" id="OV121139">
    <property type="protein sequence ID" value="CAH0562769.1"/>
    <property type="molecule type" value="Genomic_DNA"/>
</dbReference>
<reference evidence="1" key="1">
    <citation type="submission" date="2021-12" db="EMBL/GenBank/DDBJ databases">
        <authorList>
            <person name="King R."/>
        </authorList>
    </citation>
    <scope>NUCLEOTIDE SEQUENCE</scope>
</reference>
<evidence type="ECO:0000313" key="2">
    <source>
        <dbReference type="Proteomes" id="UP001154078"/>
    </source>
</evidence>
<sequence>MRLLVSKLKVLHITAEGSPDNLVKTICCEPVTEECLQRLCEQCHHKELMVDVYDEDENSSLEKWITQREVQGLLREKYRYVVHTCEIISFMNRSNFLEHFVLHCHYGVGASYRTSRSFPTFASVKEVSKLFIRLKAGKREMLDYLFLTKGNFVYHLLNRIPFSEPSKNPVAFITFLDNGNLIKSTQLGQELWTSKLFFYNR</sequence>